<organism evidence="2 3">
    <name type="scientific">Cinchona calisaya</name>
    <dbReference type="NCBI Taxonomy" id="153742"/>
    <lineage>
        <taxon>Eukaryota</taxon>
        <taxon>Viridiplantae</taxon>
        <taxon>Streptophyta</taxon>
        <taxon>Embryophyta</taxon>
        <taxon>Tracheophyta</taxon>
        <taxon>Spermatophyta</taxon>
        <taxon>Magnoliopsida</taxon>
        <taxon>eudicotyledons</taxon>
        <taxon>Gunneridae</taxon>
        <taxon>Pentapetalae</taxon>
        <taxon>asterids</taxon>
        <taxon>lamiids</taxon>
        <taxon>Gentianales</taxon>
        <taxon>Rubiaceae</taxon>
        <taxon>Cinchonoideae</taxon>
        <taxon>Cinchoneae</taxon>
        <taxon>Cinchona</taxon>
    </lineage>
</organism>
<comment type="caution">
    <text evidence="2">The sequence shown here is derived from an EMBL/GenBank/DDBJ whole genome shotgun (WGS) entry which is preliminary data.</text>
</comment>
<sequence length="170" mass="18436">MASALLSSALKRSTISTTLFTRTLHPKTPFTTATSRRAFSSSGSSNKSKPNFSSTKTSSNTTTSSFSSGSSGGSGGIPGTNPSEKFMAETDIDSKNYDKTEKLEDEYGFITETTMNEDDLKAAMEAGRPYSYLMVIRQFGVVKLVKKVTLEFGNNGVCKMRLTTVYQSDH</sequence>
<keyword evidence="3" id="KW-1185">Reference proteome</keyword>
<reference evidence="2 3" key="1">
    <citation type="submission" date="2024-11" db="EMBL/GenBank/DDBJ databases">
        <title>A near-complete genome assembly of Cinchona calisaya.</title>
        <authorList>
            <person name="Lian D.C."/>
            <person name="Zhao X.W."/>
            <person name="Wei L."/>
        </authorList>
    </citation>
    <scope>NUCLEOTIDE SEQUENCE [LARGE SCALE GENOMIC DNA]</scope>
    <source>
        <tissue evidence="2">Nenye</tissue>
    </source>
</reference>
<gene>
    <name evidence="2" type="ORF">ACH5RR_038666</name>
</gene>
<evidence type="ECO:0000313" key="2">
    <source>
        <dbReference type="EMBL" id="KAL3499573.1"/>
    </source>
</evidence>
<feature type="compositionally biased region" description="Low complexity" evidence="1">
    <location>
        <begin position="39"/>
        <end position="69"/>
    </location>
</feature>
<evidence type="ECO:0000313" key="3">
    <source>
        <dbReference type="Proteomes" id="UP001630127"/>
    </source>
</evidence>
<proteinExistence type="predicted"/>
<protein>
    <submittedName>
        <fullName evidence="2">Uncharacterized protein</fullName>
    </submittedName>
</protein>
<dbReference type="Proteomes" id="UP001630127">
    <property type="component" value="Unassembled WGS sequence"/>
</dbReference>
<evidence type="ECO:0000256" key="1">
    <source>
        <dbReference type="SAM" id="MobiDB-lite"/>
    </source>
</evidence>
<accession>A0ABD2XWI2</accession>
<feature type="region of interest" description="Disordered" evidence="1">
    <location>
        <begin position="31"/>
        <end position="92"/>
    </location>
</feature>
<dbReference type="AlphaFoldDB" id="A0ABD2XWI2"/>
<dbReference type="EMBL" id="JBJUIK010000016">
    <property type="protein sequence ID" value="KAL3499573.1"/>
    <property type="molecule type" value="Genomic_DNA"/>
</dbReference>
<name>A0ABD2XWI2_9GENT</name>